<dbReference type="STRING" id="211165.GCA_000317285_06412"/>
<sequence length="128" mass="14897">MAKPYSNEFRQKVMQAIELDGLNKSEASQLFDISRNTINLWFQRKAETGDIQPKPRQASQQNSKISDWDKFRVFVKAHGDKTQAQMAQLWEVPISQRTICRALQKIRNSRKKKHTDIANVLKPNEQLS</sequence>
<name>A0A433MYG5_CHLFR</name>
<dbReference type="InterPro" id="IPR009057">
    <property type="entry name" value="Homeodomain-like_sf"/>
</dbReference>
<dbReference type="SUPFAM" id="SSF46689">
    <property type="entry name" value="Homeodomain-like"/>
    <property type="match status" value="1"/>
</dbReference>
<protein>
    <submittedName>
        <fullName evidence="2">Transposase</fullName>
    </submittedName>
</protein>
<feature type="domain" description="Transposase Synechocystis PCC 6803" evidence="1">
    <location>
        <begin position="5"/>
        <end position="117"/>
    </location>
</feature>
<reference evidence="2 3" key="1">
    <citation type="journal article" date="2019" name="Genome Biol. Evol.">
        <title>Day and night: Metabolic profiles and evolutionary relationships of six axenic non-marine cyanobacteria.</title>
        <authorList>
            <person name="Will S.E."/>
            <person name="Henke P."/>
            <person name="Boedeker C."/>
            <person name="Huang S."/>
            <person name="Brinkmann H."/>
            <person name="Rohde M."/>
            <person name="Jarek M."/>
            <person name="Friedl T."/>
            <person name="Seufert S."/>
            <person name="Schumacher M."/>
            <person name="Overmann J."/>
            <person name="Neumann-Schaal M."/>
            <person name="Petersen J."/>
        </authorList>
    </citation>
    <scope>NUCLEOTIDE SEQUENCE [LARGE SCALE GENOMIC DNA]</scope>
    <source>
        <strain evidence="2 3">PCC 6912</strain>
    </source>
</reference>
<proteinExistence type="predicted"/>
<evidence type="ECO:0000259" key="1">
    <source>
        <dbReference type="Pfam" id="PF01710"/>
    </source>
</evidence>
<dbReference type="InterPro" id="IPR002622">
    <property type="entry name" value="Transposase_14"/>
</dbReference>
<dbReference type="EMBL" id="RSCJ01000036">
    <property type="protein sequence ID" value="RUR73386.1"/>
    <property type="molecule type" value="Genomic_DNA"/>
</dbReference>
<gene>
    <name evidence="2" type="ORF">PCC6912_57440</name>
</gene>
<evidence type="ECO:0000313" key="2">
    <source>
        <dbReference type="EMBL" id="RUR73386.1"/>
    </source>
</evidence>
<evidence type="ECO:0000313" key="3">
    <source>
        <dbReference type="Proteomes" id="UP000268857"/>
    </source>
</evidence>
<dbReference type="AlphaFoldDB" id="A0A433MYG5"/>
<comment type="caution">
    <text evidence="2">The sequence shown here is derived from an EMBL/GenBank/DDBJ whole genome shotgun (WGS) entry which is preliminary data.</text>
</comment>
<organism evidence="2 3">
    <name type="scientific">Chlorogloeopsis fritschii PCC 6912</name>
    <dbReference type="NCBI Taxonomy" id="211165"/>
    <lineage>
        <taxon>Bacteria</taxon>
        <taxon>Bacillati</taxon>
        <taxon>Cyanobacteriota</taxon>
        <taxon>Cyanophyceae</taxon>
        <taxon>Nostocales</taxon>
        <taxon>Chlorogloeopsidaceae</taxon>
        <taxon>Chlorogloeopsis</taxon>
    </lineage>
</organism>
<dbReference type="Proteomes" id="UP000268857">
    <property type="component" value="Unassembled WGS sequence"/>
</dbReference>
<keyword evidence="3" id="KW-1185">Reference proteome</keyword>
<accession>A0A433MYG5</accession>
<dbReference type="Pfam" id="PF01710">
    <property type="entry name" value="HTH_Tnp_IS630"/>
    <property type="match status" value="1"/>
</dbReference>